<evidence type="ECO:0000313" key="2">
    <source>
        <dbReference type="Proteomes" id="UP000198307"/>
    </source>
</evidence>
<dbReference type="Proteomes" id="UP000198307">
    <property type="component" value="Unassembled WGS sequence"/>
</dbReference>
<gene>
    <name evidence="1" type="ORF">SAMN05444959_1388</name>
</gene>
<dbReference type="EMBL" id="FZQB01000038">
    <property type="protein sequence ID" value="SNT76911.1"/>
    <property type="molecule type" value="Genomic_DNA"/>
</dbReference>
<proteinExistence type="predicted"/>
<evidence type="ECO:0000313" key="1">
    <source>
        <dbReference type="EMBL" id="SNT76911.1"/>
    </source>
</evidence>
<protein>
    <submittedName>
        <fullName evidence="1">Uncharacterized protein</fullName>
    </submittedName>
</protein>
<sequence>MTDQVNDAALHCGIGKVCRDRLREALQPVQDGNQNILNTPVLHLVHHREPEFGTFVLGDPETQNLALAIAGAAGHISPMYKARHRGLNVLRIGLGLTAGIAI</sequence>
<reference evidence="1 2" key="1">
    <citation type="submission" date="2017-07" db="EMBL/GenBank/DDBJ databases">
        <authorList>
            <person name="Sun Z.S."/>
            <person name="Albrecht U."/>
            <person name="Echele G."/>
            <person name="Lee C.C."/>
        </authorList>
    </citation>
    <scope>NUCLEOTIDE SEQUENCE [LARGE SCALE GENOMIC DNA]</scope>
    <source>
        <strain evidence="1 2">DSM 14827</strain>
    </source>
</reference>
<accession>A0A239Q2X8</accession>
<keyword evidence="2" id="KW-1185">Reference proteome</keyword>
<dbReference type="AlphaFoldDB" id="A0A239Q2X8"/>
<organism evidence="1 2">
    <name type="scientific">Paracoccus seriniphilus</name>
    <dbReference type="NCBI Taxonomy" id="184748"/>
    <lineage>
        <taxon>Bacteria</taxon>
        <taxon>Pseudomonadati</taxon>
        <taxon>Pseudomonadota</taxon>
        <taxon>Alphaproteobacteria</taxon>
        <taxon>Rhodobacterales</taxon>
        <taxon>Paracoccaceae</taxon>
        <taxon>Paracoccus</taxon>
    </lineage>
</organism>
<name>A0A239Q2X8_9RHOB</name>